<dbReference type="Proteomes" id="UP001060085">
    <property type="component" value="Linkage Group LG05"/>
</dbReference>
<evidence type="ECO:0000313" key="1">
    <source>
        <dbReference type="EMBL" id="KAI5661799.1"/>
    </source>
</evidence>
<reference evidence="2" key="1">
    <citation type="journal article" date="2023" name="Nat. Plants">
        <title>Single-cell RNA sequencing provides a high-resolution roadmap for understanding the multicellular compartmentation of specialized metabolism.</title>
        <authorList>
            <person name="Sun S."/>
            <person name="Shen X."/>
            <person name="Li Y."/>
            <person name="Li Y."/>
            <person name="Wang S."/>
            <person name="Li R."/>
            <person name="Zhang H."/>
            <person name="Shen G."/>
            <person name="Guo B."/>
            <person name="Wei J."/>
            <person name="Xu J."/>
            <person name="St-Pierre B."/>
            <person name="Chen S."/>
            <person name="Sun C."/>
        </authorList>
    </citation>
    <scope>NUCLEOTIDE SEQUENCE [LARGE SCALE GENOMIC DNA]</scope>
</reference>
<comment type="caution">
    <text evidence="1">The sequence shown here is derived from an EMBL/GenBank/DDBJ whole genome shotgun (WGS) entry which is preliminary data.</text>
</comment>
<accession>A0ACC0ANQ8</accession>
<name>A0ACC0ANQ8_CATRO</name>
<evidence type="ECO:0000313" key="2">
    <source>
        <dbReference type="Proteomes" id="UP001060085"/>
    </source>
</evidence>
<protein>
    <submittedName>
        <fullName evidence="1">Uncharacterized protein</fullName>
    </submittedName>
</protein>
<sequence length="343" mass="37846">MNQFSVSRISCISFMFLFILFLQSNASSAEVAKGGPMADRYQNWLKKHGKVYDNRDEWQMRFGIYQSHVELIEFINSQNLSFRLNDNAFADMTNHEFKSTYLGLKGQEGSRRAENFLLGSMNDPPEAVDWRSNGAVTPIKNQGSCGSCWAFSAVAAVEGINQIKTGNLVSLSEQQLVDCDYNEDNQGCNGGLMEKAFDYIVKNGGLTNETDYPYAGQNGQCATAKEKNYAASINGYETVPIKNETALKVAVSMQPVSVAIDAGGLLFQLYDGGIFSGFCGTRLNHGVAAVGYGEEEGRKYWIVKNSWGTEWGEDGYIRMERGIIDKTGKCGIALEPSYPVKNA</sequence>
<gene>
    <name evidence="1" type="ORF">M9H77_21122</name>
</gene>
<proteinExistence type="predicted"/>
<organism evidence="1 2">
    <name type="scientific">Catharanthus roseus</name>
    <name type="common">Madagascar periwinkle</name>
    <name type="synonym">Vinca rosea</name>
    <dbReference type="NCBI Taxonomy" id="4058"/>
    <lineage>
        <taxon>Eukaryota</taxon>
        <taxon>Viridiplantae</taxon>
        <taxon>Streptophyta</taxon>
        <taxon>Embryophyta</taxon>
        <taxon>Tracheophyta</taxon>
        <taxon>Spermatophyta</taxon>
        <taxon>Magnoliopsida</taxon>
        <taxon>eudicotyledons</taxon>
        <taxon>Gunneridae</taxon>
        <taxon>Pentapetalae</taxon>
        <taxon>asterids</taxon>
        <taxon>lamiids</taxon>
        <taxon>Gentianales</taxon>
        <taxon>Apocynaceae</taxon>
        <taxon>Rauvolfioideae</taxon>
        <taxon>Vinceae</taxon>
        <taxon>Catharanthinae</taxon>
        <taxon>Catharanthus</taxon>
    </lineage>
</organism>
<keyword evidence="2" id="KW-1185">Reference proteome</keyword>
<dbReference type="EMBL" id="CM044705">
    <property type="protein sequence ID" value="KAI5661799.1"/>
    <property type="molecule type" value="Genomic_DNA"/>
</dbReference>